<feature type="compositionally biased region" description="Basic and acidic residues" evidence="1">
    <location>
        <begin position="425"/>
        <end position="436"/>
    </location>
</feature>
<protein>
    <recommendedName>
        <fullName evidence="4">Myb-like domain-containing protein</fullName>
    </recommendedName>
</protein>
<dbReference type="Proteomes" id="UP000241890">
    <property type="component" value="Unassembled WGS sequence"/>
</dbReference>
<organism evidence="2 3">
    <name type="scientific">Hondaea fermentalgiana</name>
    <dbReference type="NCBI Taxonomy" id="2315210"/>
    <lineage>
        <taxon>Eukaryota</taxon>
        <taxon>Sar</taxon>
        <taxon>Stramenopiles</taxon>
        <taxon>Bigyra</taxon>
        <taxon>Labyrinthulomycetes</taxon>
        <taxon>Thraustochytrida</taxon>
        <taxon>Thraustochytriidae</taxon>
        <taxon>Hondaea</taxon>
    </lineage>
</organism>
<accession>A0A2R5GAY4</accession>
<feature type="compositionally biased region" description="Low complexity" evidence="1">
    <location>
        <begin position="486"/>
        <end position="495"/>
    </location>
</feature>
<comment type="caution">
    <text evidence="2">The sequence shown here is derived from an EMBL/GenBank/DDBJ whole genome shotgun (WGS) entry which is preliminary data.</text>
</comment>
<feature type="compositionally biased region" description="Acidic residues" evidence="1">
    <location>
        <begin position="149"/>
        <end position="160"/>
    </location>
</feature>
<evidence type="ECO:0000313" key="3">
    <source>
        <dbReference type="Proteomes" id="UP000241890"/>
    </source>
</evidence>
<keyword evidence="3" id="KW-1185">Reference proteome</keyword>
<feature type="compositionally biased region" description="Basic and acidic residues" evidence="1">
    <location>
        <begin position="443"/>
        <end position="463"/>
    </location>
</feature>
<evidence type="ECO:0008006" key="4">
    <source>
        <dbReference type="Google" id="ProtNLM"/>
    </source>
</evidence>
<feature type="compositionally biased region" description="Polar residues" evidence="1">
    <location>
        <begin position="349"/>
        <end position="364"/>
    </location>
</feature>
<dbReference type="AlphaFoldDB" id="A0A2R5GAY4"/>
<gene>
    <name evidence="2" type="ORF">FCC1311_019322</name>
</gene>
<reference evidence="2 3" key="1">
    <citation type="submission" date="2017-12" db="EMBL/GenBank/DDBJ databases">
        <title>Sequencing, de novo assembly and annotation of complete genome of a new Thraustochytrid species, strain FCC1311.</title>
        <authorList>
            <person name="Sedici K."/>
            <person name="Godart F."/>
            <person name="Aiese Cigliano R."/>
            <person name="Sanseverino W."/>
            <person name="Barakat M."/>
            <person name="Ortet P."/>
            <person name="Marechal E."/>
            <person name="Cagnac O."/>
            <person name="Amato A."/>
        </authorList>
    </citation>
    <scope>NUCLEOTIDE SEQUENCE [LARGE SCALE GENOMIC DNA]</scope>
</reference>
<feature type="compositionally biased region" description="Pro residues" evidence="1">
    <location>
        <begin position="209"/>
        <end position="220"/>
    </location>
</feature>
<dbReference type="InParanoid" id="A0A2R5GAY4"/>
<dbReference type="EMBL" id="BEYU01000014">
    <property type="protein sequence ID" value="GBG25713.1"/>
    <property type="molecule type" value="Genomic_DNA"/>
</dbReference>
<sequence length="525" mass="57383">MGRGKGWREEEDHLLCRAYAVAWRECRSKARTQDGFWQEALGAYSRRAPNDFVQRTPEGLRKRWAKIRTHVTKYRDAVRKVEEEALAPPGSADFDKYVNQYYVMSLKNEQRSVGKFRFTWCYEYFKGSRGKLLKVIIGRPKESRRPDEPDYESESDVELDDEDQIMLNQLQMAKEQQQQQQQQQQNSNALGSAALAPVGAAGSGGAEGVPPPPPPPPLPPAAHEQSQTQPQWAANGTSSGSTPVADVIASTIGVRPRSRSGAGLTSPTSKRQKTEQAASDLSIKVTLQEVISYLRTPEPPKGDHRHPLWKETGLQLMDAIAVSHMEISRRDLLDFTAWKSTRDAGGEGSSAQGPNEGSAMSSTHAAEEGAPPPPSADSQPQHAQDEDHVQDQEQVQGQVQEQEQEGHMEQEDHVQEVSDAAAAGKADEDGDARMGQDDVDVEEEKHVDPKSSRGDGDDHDVAAHDASASGSVGPPPEDEVHEGTSNENTTTNTNTEDNDFSEGQKGSSFEDDDVVVVGELASSST</sequence>
<name>A0A2R5GAY4_9STRA</name>
<feature type="region of interest" description="Disordered" evidence="1">
    <location>
        <begin position="342"/>
        <end position="525"/>
    </location>
</feature>
<feature type="compositionally biased region" description="Polar residues" evidence="1">
    <location>
        <begin position="224"/>
        <end position="242"/>
    </location>
</feature>
<feature type="compositionally biased region" description="Basic and acidic residues" evidence="1">
    <location>
        <begin position="404"/>
        <end position="416"/>
    </location>
</feature>
<feature type="compositionally biased region" description="Low complexity" evidence="1">
    <location>
        <begin position="392"/>
        <end position="401"/>
    </location>
</feature>
<feature type="compositionally biased region" description="Polar residues" evidence="1">
    <location>
        <begin position="263"/>
        <end position="279"/>
    </location>
</feature>
<evidence type="ECO:0000256" key="1">
    <source>
        <dbReference type="SAM" id="MobiDB-lite"/>
    </source>
</evidence>
<feature type="region of interest" description="Disordered" evidence="1">
    <location>
        <begin position="197"/>
        <end position="280"/>
    </location>
</feature>
<feature type="region of interest" description="Disordered" evidence="1">
    <location>
        <begin position="141"/>
        <end position="160"/>
    </location>
</feature>
<proteinExistence type="predicted"/>
<evidence type="ECO:0000313" key="2">
    <source>
        <dbReference type="EMBL" id="GBG25713.1"/>
    </source>
</evidence>